<evidence type="ECO:0000256" key="15">
    <source>
        <dbReference type="PROSITE-ProRule" id="PRU00886"/>
    </source>
</evidence>
<dbReference type="Gene3D" id="3.30.300.10">
    <property type="match status" value="2"/>
</dbReference>
<dbReference type="PROSITE" id="PS51553">
    <property type="entry name" value="GMPS_ATP_PPASE"/>
    <property type="match status" value="1"/>
</dbReference>
<name>M6XZ27_9LEPT</name>
<dbReference type="InterPro" id="IPR029062">
    <property type="entry name" value="Class_I_gatase-like"/>
</dbReference>
<comment type="catalytic activity">
    <reaction evidence="13">
        <text>XMP + L-glutamine + ATP + H2O = GMP + L-glutamate + AMP + diphosphate + 2 H(+)</text>
        <dbReference type="Rhea" id="RHEA:11680"/>
        <dbReference type="ChEBI" id="CHEBI:15377"/>
        <dbReference type="ChEBI" id="CHEBI:15378"/>
        <dbReference type="ChEBI" id="CHEBI:29985"/>
        <dbReference type="ChEBI" id="CHEBI:30616"/>
        <dbReference type="ChEBI" id="CHEBI:33019"/>
        <dbReference type="ChEBI" id="CHEBI:57464"/>
        <dbReference type="ChEBI" id="CHEBI:58115"/>
        <dbReference type="ChEBI" id="CHEBI:58359"/>
        <dbReference type="ChEBI" id="CHEBI:456215"/>
        <dbReference type="EC" id="6.3.5.2"/>
    </reaction>
</comment>
<evidence type="ECO:0000256" key="4">
    <source>
        <dbReference type="ARBA" id="ARBA00012746"/>
    </source>
</evidence>
<dbReference type="Pfam" id="PF00958">
    <property type="entry name" value="GMP_synt_C"/>
    <property type="match status" value="1"/>
</dbReference>
<keyword evidence="7 15" id="KW-0332">GMP biosynthesis</keyword>
<protein>
    <recommendedName>
        <fullName evidence="14">Probable GMP synthase [glutamine-hydrolyzing]</fullName>
        <ecNumber evidence="4">6.3.5.2</ecNumber>
    </recommendedName>
    <alternativeName>
        <fullName evidence="11">GMP synthetase</fullName>
    </alternativeName>
    <alternativeName>
        <fullName evidence="12">Glutamine amidotransferase</fullName>
    </alternativeName>
</protein>
<dbReference type="PRINTS" id="PR00097">
    <property type="entry name" value="ANTSNTHASEII"/>
</dbReference>
<dbReference type="EMBL" id="AKXB02000152">
    <property type="protein sequence ID" value="EMO87357.1"/>
    <property type="molecule type" value="Genomic_DNA"/>
</dbReference>
<accession>M6XZ27</accession>
<gene>
    <name evidence="17" type="primary">guaA</name>
    <name evidence="17" type="ORF">LEP1GSC024_2853</name>
</gene>
<comment type="caution">
    <text evidence="17">The sequence shown here is derived from an EMBL/GenBank/DDBJ whole genome shotgun (WGS) entry which is preliminary data.</text>
</comment>
<dbReference type="InterPro" id="IPR001674">
    <property type="entry name" value="GMP_synth_C"/>
</dbReference>
<proteinExistence type="predicted"/>
<reference evidence="17 18" key="1">
    <citation type="submission" date="2013-01" db="EMBL/GenBank/DDBJ databases">
        <authorList>
            <person name="Harkins D.M."/>
            <person name="Durkin A.S."/>
            <person name="Brinkac L.M."/>
            <person name="Haft D.H."/>
            <person name="Selengut J.D."/>
            <person name="Sanka R."/>
            <person name="DePew J."/>
            <person name="Purushe J."/>
            <person name="Whelen A.C."/>
            <person name="Vinetz J.M."/>
            <person name="Sutton G.G."/>
            <person name="Nierman W.C."/>
            <person name="Fouts D.E."/>
        </authorList>
    </citation>
    <scope>NUCLEOTIDE SEQUENCE [LARGE SCALE GENOMIC DNA]</scope>
    <source>
        <strain evidence="17 18">2001034031</strain>
    </source>
</reference>
<dbReference type="SUPFAM" id="SSF52402">
    <property type="entry name" value="Adenine nucleotide alpha hydrolases-like"/>
    <property type="match status" value="1"/>
</dbReference>
<dbReference type="AlphaFoldDB" id="M6XZ27"/>
<evidence type="ECO:0000256" key="11">
    <source>
        <dbReference type="ARBA" id="ARBA00030464"/>
    </source>
</evidence>
<dbReference type="EC" id="6.3.5.2" evidence="4"/>
<dbReference type="InterPro" id="IPR014729">
    <property type="entry name" value="Rossmann-like_a/b/a_fold"/>
</dbReference>
<comment type="subunit">
    <text evidence="3">Homodimer.</text>
</comment>
<evidence type="ECO:0000256" key="7">
    <source>
        <dbReference type="ARBA" id="ARBA00022749"/>
    </source>
</evidence>
<dbReference type="SUPFAM" id="SSF52317">
    <property type="entry name" value="Class I glutamine amidotransferase-like"/>
    <property type="match status" value="1"/>
</dbReference>
<dbReference type="CDD" id="cd01997">
    <property type="entry name" value="GMP_synthase_C"/>
    <property type="match status" value="1"/>
</dbReference>
<dbReference type="Gene3D" id="3.40.50.880">
    <property type="match status" value="1"/>
</dbReference>
<evidence type="ECO:0000256" key="12">
    <source>
        <dbReference type="ARBA" id="ARBA00031356"/>
    </source>
</evidence>
<evidence type="ECO:0000256" key="5">
    <source>
        <dbReference type="ARBA" id="ARBA00022598"/>
    </source>
</evidence>
<evidence type="ECO:0000256" key="14">
    <source>
        <dbReference type="ARBA" id="ARBA00069026"/>
    </source>
</evidence>
<dbReference type="GO" id="GO:0005829">
    <property type="term" value="C:cytosol"/>
    <property type="evidence" value="ECO:0007669"/>
    <property type="project" value="TreeGrafter"/>
</dbReference>
<dbReference type="InterPro" id="IPR022310">
    <property type="entry name" value="NAD/GMP_synthase"/>
</dbReference>
<dbReference type="FunFam" id="3.40.50.880:FF:000047">
    <property type="entry name" value="GMP synthase [glutamine-hydrolyzing] subunit A"/>
    <property type="match status" value="1"/>
</dbReference>
<dbReference type="UniPathway" id="UPA00189">
    <property type="reaction ID" value="UER00296"/>
</dbReference>
<dbReference type="InterPro" id="IPR017926">
    <property type="entry name" value="GATASE"/>
</dbReference>
<evidence type="ECO:0000256" key="8">
    <source>
        <dbReference type="ARBA" id="ARBA00022755"/>
    </source>
</evidence>
<dbReference type="NCBIfam" id="NF000848">
    <property type="entry name" value="PRK00074.1"/>
    <property type="match status" value="1"/>
</dbReference>
<feature type="binding site" evidence="15">
    <location>
        <begin position="254"/>
        <end position="260"/>
    </location>
    <ligand>
        <name>ATP</name>
        <dbReference type="ChEBI" id="CHEBI:30616"/>
    </ligand>
</feature>
<dbReference type="Pfam" id="PF02540">
    <property type="entry name" value="NAD_synthase"/>
    <property type="match status" value="1"/>
</dbReference>
<dbReference type="Gene3D" id="3.40.50.620">
    <property type="entry name" value="HUPs"/>
    <property type="match status" value="1"/>
</dbReference>
<evidence type="ECO:0000256" key="1">
    <source>
        <dbReference type="ARBA" id="ARBA00002332"/>
    </source>
</evidence>
<evidence type="ECO:0000256" key="2">
    <source>
        <dbReference type="ARBA" id="ARBA00005153"/>
    </source>
</evidence>
<keyword evidence="8 15" id="KW-0658">Purine biosynthesis</keyword>
<evidence type="ECO:0000256" key="3">
    <source>
        <dbReference type="ARBA" id="ARBA00011738"/>
    </source>
</evidence>
<keyword evidence="6 15" id="KW-0547">Nucleotide-binding</keyword>
<dbReference type="Pfam" id="PF00117">
    <property type="entry name" value="GATase"/>
    <property type="match status" value="1"/>
</dbReference>
<dbReference type="FunFam" id="3.40.50.620:FF:000044">
    <property type="entry name" value="GMP synthase [glutamine-hydrolyzing]"/>
    <property type="match status" value="1"/>
</dbReference>
<evidence type="ECO:0000256" key="9">
    <source>
        <dbReference type="ARBA" id="ARBA00022840"/>
    </source>
</evidence>
<dbReference type="InterPro" id="IPR025777">
    <property type="entry name" value="GMPS_ATP_PPase_dom"/>
</dbReference>
<dbReference type="SUPFAM" id="SSF54810">
    <property type="entry name" value="GMP synthetase C-terminal dimerisation domain"/>
    <property type="match status" value="2"/>
</dbReference>
<dbReference type="PRINTS" id="PR00096">
    <property type="entry name" value="GATASE"/>
</dbReference>
<evidence type="ECO:0000313" key="18">
    <source>
        <dbReference type="Proteomes" id="UP000012138"/>
    </source>
</evidence>
<dbReference type="PROSITE" id="PS51273">
    <property type="entry name" value="GATASE_TYPE_1"/>
    <property type="match status" value="1"/>
</dbReference>
<keyword evidence="5 17" id="KW-0436">Ligase</keyword>
<keyword evidence="9 15" id="KW-0067">ATP-binding</keyword>
<evidence type="ECO:0000313" key="17">
    <source>
        <dbReference type="EMBL" id="EMO87357.1"/>
    </source>
</evidence>
<dbReference type="PANTHER" id="PTHR11922">
    <property type="entry name" value="GMP SYNTHASE-RELATED"/>
    <property type="match status" value="1"/>
</dbReference>
<dbReference type="InterPro" id="IPR004739">
    <property type="entry name" value="GMP_synth_GATase"/>
</dbReference>
<evidence type="ECO:0000259" key="16">
    <source>
        <dbReference type="PROSITE" id="PS51553"/>
    </source>
</evidence>
<dbReference type="CDD" id="cd01742">
    <property type="entry name" value="GATase1_GMP_Synthase"/>
    <property type="match status" value="1"/>
</dbReference>
<keyword evidence="10" id="KW-0315">Glutamine amidotransferase</keyword>
<evidence type="ECO:0000256" key="6">
    <source>
        <dbReference type="ARBA" id="ARBA00022741"/>
    </source>
</evidence>
<dbReference type="NCBIfam" id="TIGR00888">
    <property type="entry name" value="guaA_Nterm"/>
    <property type="match status" value="1"/>
</dbReference>
<dbReference type="GO" id="GO:0005524">
    <property type="term" value="F:ATP binding"/>
    <property type="evidence" value="ECO:0007669"/>
    <property type="project" value="UniProtKB-UniRule"/>
</dbReference>
<comment type="pathway">
    <text evidence="2">Purine metabolism; GMP biosynthesis; GMP from XMP (L-Gln route): step 1/1.</text>
</comment>
<feature type="domain" description="GMPS ATP-PPase" evidence="16">
    <location>
        <begin position="226"/>
        <end position="422"/>
    </location>
</feature>
<evidence type="ECO:0000256" key="10">
    <source>
        <dbReference type="ARBA" id="ARBA00022962"/>
    </source>
</evidence>
<dbReference type="PRINTS" id="PR00099">
    <property type="entry name" value="CPSGATASE"/>
</dbReference>
<dbReference type="GO" id="GO:0003921">
    <property type="term" value="F:GMP synthase activity"/>
    <property type="evidence" value="ECO:0007669"/>
    <property type="project" value="InterPro"/>
</dbReference>
<comment type="function">
    <text evidence="1">Catalyzes the synthesis of GMP from XMP.</text>
</comment>
<organism evidence="17 18">
    <name type="scientific">Leptospira noguchii str. 2001034031</name>
    <dbReference type="NCBI Taxonomy" id="1193053"/>
    <lineage>
        <taxon>Bacteria</taxon>
        <taxon>Pseudomonadati</taxon>
        <taxon>Spirochaetota</taxon>
        <taxon>Spirochaetia</taxon>
        <taxon>Leptospirales</taxon>
        <taxon>Leptospiraceae</taxon>
        <taxon>Leptospira</taxon>
    </lineage>
</organism>
<evidence type="ECO:0000256" key="13">
    <source>
        <dbReference type="ARBA" id="ARBA00049404"/>
    </source>
</evidence>
<sequence length="633" mass="71263">MDNSLITRFFDLVIAKILFPESIAKSQRGRMVIHKKIAVVDFGGQYAHLIASRIRRLGAYTEILSNEEPISNYQKYSGIILSGGPESVYEPNSPMISTQIFNLGIPILGICYGHQLIIKLLGGVVERSGTGEYGPASLQLHGTNGNSILKNFVGGEKVWMNHADEVVKLPEGFSKIASSKDCGYAVVENSSKKIFGIQFHAEVSHSEKGSVLLDNFIQICGVSKTWGIDQFLKEKIKEIQETVQPEQKIFMLVSGGVDSTVSYLLLCKALGAERVLGFLIDTGFMRKEEVLPLQKKLTLQNIHLTVRNESSLFYENLKDKSDPEEKRKIVGNLFLEARNRAVKDLDLEHGDWLLGQGTIYPDTIESGGTKHSHTIKTHHNRVEAIQKLIEQGKVIEPIRDLYKDEVRDLGVLLGLESEWVGRHPFPGPGLVVRMLAVEKKGTEKDQLEIDSYLATQGGLSGKILPVASVGVKGDRRSYANCVVLNDIETDWNTLDRVATYLSNRFSFINRVVLLPFESDLKKLNFQFTGMQLDKKCSDLLREVDFIVESVIRKLGLYNKIWQMPVVLLPIGEKENEKSIVLRPVESQEAMTANFFRMERSILQEIKIEILKIPEIRYLFFDLTNKPPGTIEWE</sequence>
<dbReference type="PANTHER" id="PTHR11922:SF2">
    <property type="entry name" value="GMP SYNTHASE [GLUTAMINE-HYDROLYZING]"/>
    <property type="match status" value="1"/>
</dbReference>
<dbReference type="Proteomes" id="UP000012138">
    <property type="component" value="Unassembled WGS sequence"/>
</dbReference>